<evidence type="ECO:0000313" key="3">
    <source>
        <dbReference type="EMBL" id="SOS14479.1"/>
    </source>
</evidence>
<dbReference type="Proteomes" id="UP000239025">
    <property type="component" value="Chromosome 1"/>
</dbReference>
<organism evidence="3 4">
    <name type="scientific">Pseudomonas cerasi</name>
    <dbReference type="NCBI Taxonomy" id="1583341"/>
    <lineage>
        <taxon>Bacteria</taxon>
        <taxon>Pseudomonadati</taxon>
        <taxon>Pseudomonadota</taxon>
        <taxon>Gammaproteobacteria</taxon>
        <taxon>Pseudomonadales</taxon>
        <taxon>Pseudomonadaceae</taxon>
        <taxon>Pseudomonas</taxon>
    </lineage>
</organism>
<dbReference type="EMBL" id="LT963395">
    <property type="protein sequence ID" value="SOS14479.1"/>
    <property type="molecule type" value="Genomic_DNA"/>
</dbReference>
<feature type="chain" id="PRO_5015053009" evidence="2">
    <location>
        <begin position="23"/>
        <end position="84"/>
    </location>
</feature>
<evidence type="ECO:0000313" key="4">
    <source>
        <dbReference type="Proteomes" id="UP000239025"/>
    </source>
</evidence>
<evidence type="ECO:0000256" key="1">
    <source>
        <dbReference type="SAM" id="MobiDB-lite"/>
    </source>
</evidence>
<gene>
    <name evidence="3" type="ORF">PL963_00268</name>
</gene>
<keyword evidence="2" id="KW-0732">Signal</keyword>
<protein>
    <submittedName>
        <fullName evidence="3">Putative secreted protein</fullName>
    </submittedName>
</protein>
<reference evidence="4" key="1">
    <citation type="submission" date="2017-11" db="EMBL/GenBank/DDBJ databases">
        <authorList>
            <person name="Blom J."/>
        </authorList>
    </citation>
    <scope>NUCLEOTIDE SEQUENCE [LARGE SCALE GENOMIC DNA]</scope>
</reference>
<proteinExistence type="predicted"/>
<feature type="region of interest" description="Disordered" evidence="1">
    <location>
        <begin position="61"/>
        <end position="84"/>
    </location>
</feature>
<accession>A0A193SI67</accession>
<keyword evidence="4" id="KW-1185">Reference proteome</keyword>
<dbReference type="AlphaFoldDB" id="A0A193SI67"/>
<sequence>MKPTMMTGACCVAALAPFSIHATPADPGEELMALAPSIALLNADGPHDHWNGVGHINSRSGSNCTETLIDSRSVDSPPDAPAAG</sequence>
<name>A0A193SI67_9PSED</name>
<evidence type="ECO:0000256" key="2">
    <source>
        <dbReference type="SAM" id="SignalP"/>
    </source>
</evidence>
<feature type="compositionally biased region" description="Polar residues" evidence="1">
    <location>
        <begin position="61"/>
        <end position="70"/>
    </location>
</feature>
<feature type="signal peptide" evidence="2">
    <location>
        <begin position="1"/>
        <end position="22"/>
    </location>
</feature>